<name>A0A0A0KG62_CUCSA</name>
<dbReference type="Gene3D" id="3.40.50.2300">
    <property type="match status" value="1"/>
</dbReference>
<reference evidence="6 7" key="1">
    <citation type="journal article" date="2009" name="Nat. Genet.">
        <title>The genome of the cucumber, Cucumis sativus L.</title>
        <authorList>
            <person name="Huang S."/>
            <person name="Li R."/>
            <person name="Zhang Z."/>
            <person name="Li L."/>
            <person name="Gu X."/>
            <person name="Fan W."/>
            <person name="Lucas W.J."/>
            <person name="Wang X."/>
            <person name="Xie B."/>
            <person name="Ni P."/>
            <person name="Ren Y."/>
            <person name="Zhu H."/>
            <person name="Li J."/>
            <person name="Lin K."/>
            <person name="Jin W."/>
            <person name="Fei Z."/>
            <person name="Li G."/>
            <person name="Staub J."/>
            <person name="Kilian A."/>
            <person name="van der Vossen E.A."/>
            <person name="Wu Y."/>
            <person name="Guo J."/>
            <person name="He J."/>
            <person name="Jia Z."/>
            <person name="Ren Y."/>
            <person name="Tian G."/>
            <person name="Lu Y."/>
            <person name="Ruan J."/>
            <person name="Qian W."/>
            <person name="Wang M."/>
            <person name="Huang Q."/>
            <person name="Li B."/>
            <person name="Xuan Z."/>
            <person name="Cao J."/>
            <person name="Asan"/>
            <person name="Wu Z."/>
            <person name="Zhang J."/>
            <person name="Cai Q."/>
            <person name="Bai Y."/>
            <person name="Zhao B."/>
            <person name="Han Y."/>
            <person name="Li Y."/>
            <person name="Li X."/>
            <person name="Wang S."/>
            <person name="Shi Q."/>
            <person name="Liu S."/>
            <person name="Cho W.K."/>
            <person name="Kim J.Y."/>
            <person name="Xu Y."/>
            <person name="Heller-Uszynska K."/>
            <person name="Miao H."/>
            <person name="Cheng Z."/>
            <person name="Zhang S."/>
            <person name="Wu J."/>
            <person name="Yang Y."/>
            <person name="Kang H."/>
            <person name="Li M."/>
            <person name="Liang H."/>
            <person name="Ren X."/>
            <person name="Shi Z."/>
            <person name="Wen M."/>
            <person name="Jian M."/>
            <person name="Yang H."/>
            <person name="Zhang G."/>
            <person name="Yang Z."/>
            <person name="Chen R."/>
            <person name="Liu S."/>
            <person name="Li J."/>
            <person name="Ma L."/>
            <person name="Liu H."/>
            <person name="Zhou Y."/>
            <person name="Zhao J."/>
            <person name="Fang X."/>
            <person name="Li G."/>
            <person name="Fang L."/>
            <person name="Li Y."/>
            <person name="Liu D."/>
            <person name="Zheng H."/>
            <person name="Zhang Y."/>
            <person name="Qin N."/>
            <person name="Li Z."/>
            <person name="Yang G."/>
            <person name="Yang S."/>
            <person name="Bolund L."/>
            <person name="Kristiansen K."/>
            <person name="Zheng H."/>
            <person name="Li S."/>
            <person name="Zhang X."/>
            <person name="Yang H."/>
            <person name="Wang J."/>
            <person name="Sun R."/>
            <person name="Zhang B."/>
            <person name="Jiang S."/>
            <person name="Wang J."/>
            <person name="Du Y."/>
            <person name="Li S."/>
        </authorList>
    </citation>
    <scope>NUCLEOTIDE SEQUENCE [LARGE SCALE GENOMIC DNA]</scope>
    <source>
        <strain evidence="7">cv. 9930</strain>
    </source>
</reference>
<accession>A0A0A0KG62</accession>
<dbReference type="Gramene" id="KGN47387">
    <property type="protein sequence ID" value="KGN47387"/>
    <property type="gene ID" value="Csa_6G309940"/>
</dbReference>
<reference evidence="6 7" key="2">
    <citation type="journal article" date="2009" name="PLoS ONE">
        <title>An integrated genetic and cytogenetic map of the cucumber genome.</title>
        <authorList>
            <person name="Ren Y."/>
            <person name="Zhang Z."/>
            <person name="Liu J."/>
            <person name="Staub J.E."/>
            <person name="Han Y."/>
            <person name="Cheng Z."/>
            <person name="Li X."/>
            <person name="Lu J."/>
            <person name="Miao H."/>
            <person name="Kang H."/>
            <person name="Xie B."/>
            <person name="Gu X."/>
            <person name="Wang X."/>
            <person name="Du Y."/>
            <person name="Jin W."/>
            <person name="Huang S."/>
        </authorList>
    </citation>
    <scope>NUCLEOTIDE SEQUENCE [LARGE SCALE GENOMIC DNA]</scope>
    <source>
        <strain evidence="7">cv. 9930</strain>
    </source>
</reference>
<keyword evidence="7" id="KW-1185">Reference proteome</keyword>
<dbReference type="AlphaFoldDB" id="A0A0A0KG62"/>
<reference evidence="6 7" key="4">
    <citation type="journal article" date="2011" name="BMC Genomics">
        <title>RNA-Seq improves annotation of protein-coding genes in the cucumber genome.</title>
        <authorList>
            <person name="Li Z."/>
            <person name="Zhang Z."/>
            <person name="Yan P."/>
            <person name="Huang S."/>
            <person name="Fei Z."/>
            <person name="Lin K."/>
        </authorList>
    </citation>
    <scope>NUCLEOTIDE SEQUENCE [LARGE SCALE GENOMIC DNA]</scope>
    <source>
        <strain evidence="7">cv. 9930</strain>
    </source>
</reference>
<dbReference type="InterPro" id="IPR028082">
    <property type="entry name" value="Peripla_BP_I"/>
</dbReference>
<organism evidence="6 7">
    <name type="scientific">Cucumis sativus</name>
    <name type="common">Cucumber</name>
    <dbReference type="NCBI Taxonomy" id="3659"/>
    <lineage>
        <taxon>Eukaryota</taxon>
        <taxon>Viridiplantae</taxon>
        <taxon>Streptophyta</taxon>
        <taxon>Embryophyta</taxon>
        <taxon>Tracheophyta</taxon>
        <taxon>Spermatophyta</taxon>
        <taxon>Magnoliopsida</taxon>
        <taxon>eudicotyledons</taxon>
        <taxon>Gunneridae</taxon>
        <taxon>Pentapetalae</taxon>
        <taxon>rosids</taxon>
        <taxon>fabids</taxon>
        <taxon>Cucurbitales</taxon>
        <taxon>Cucurbitaceae</taxon>
        <taxon>Benincaseae</taxon>
        <taxon>Cucumis</taxon>
    </lineage>
</organism>
<evidence type="ECO:0000313" key="6">
    <source>
        <dbReference type="EMBL" id="KGN47387.1"/>
    </source>
</evidence>
<dbReference type="EMBL" id="CM002927">
    <property type="protein sequence ID" value="KGN47387.1"/>
    <property type="molecule type" value="Genomic_DNA"/>
</dbReference>
<keyword evidence="4" id="KW-0472">Membrane</keyword>
<dbReference type="Pfam" id="PF01094">
    <property type="entry name" value="ANF_receptor"/>
    <property type="match status" value="1"/>
</dbReference>
<evidence type="ECO:0000256" key="4">
    <source>
        <dbReference type="ARBA" id="ARBA00023136"/>
    </source>
</evidence>
<evidence type="ECO:0000256" key="2">
    <source>
        <dbReference type="ARBA" id="ARBA00022692"/>
    </source>
</evidence>
<feature type="domain" description="Receptor ligand binding region" evidence="5">
    <location>
        <begin position="2"/>
        <end position="143"/>
    </location>
</feature>
<dbReference type="eggNOG" id="KOG1052">
    <property type="taxonomic scope" value="Eukaryota"/>
</dbReference>
<sequence>MQASFLIDVGDKAQVSIISFSATRPSLTSHRGSYFFRITQADSFQGKAIAAIVKAFKWRKIVSIYVDNEFGDGIIPFLVDALQEVDANVSYQSVISLTATNDEIELKLSNLMNMQTRVFVVHMLPPLASRLFIVAKKKGMMGPSEFGLVNGQLQSFVFEIVNVVGNERRSVGFWTPKAGLTTSLRHSGRKRELRPII</sequence>
<dbReference type="InterPro" id="IPR015683">
    <property type="entry name" value="Ionotropic_Glu_rcpt"/>
</dbReference>
<keyword evidence="2" id="KW-0812">Transmembrane</keyword>
<evidence type="ECO:0000256" key="3">
    <source>
        <dbReference type="ARBA" id="ARBA00022989"/>
    </source>
</evidence>
<evidence type="ECO:0000259" key="5">
    <source>
        <dbReference type="Pfam" id="PF01094"/>
    </source>
</evidence>
<keyword evidence="3" id="KW-1133">Transmembrane helix</keyword>
<dbReference type="GO" id="GO:0016020">
    <property type="term" value="C:membrane"/>
    <property type="evidence" value="ECO:0007669"/>
    <property type="project" value="UniProtKB-SubCell"/>
</dbReference>
<reference evidence="6 7" key="3">
    <citation type="journal article" date="2010" name="BMC Genomics">
        <title>Transcriptome sequencing and comparative analysis of cucumber flowers with different sex types.</title>
        <authorList>
            <person name="Guo S."/>
            <person name="Zheng Y."/>
            <person name="Joung J.G."/>
            <person name="Liu S."/>
            <person name="Zhang Z."/>
            <person name="Crasta O.R."/>
            <person name="Sobral B.W."/>
            <person name="Xu Y."/>
            <person name="Huang S."/>
            <person name="Fei Z."/>
        </authorList>
    </citation>
    <scope>NUCLEOTIDE SEQUENCE [LARGE SCALE GENOMIC DNA]</scope>
    <source>
        <strain evidence="7">cv. 9930</strain>
    </source>
</reference>
<protein>
    <recommendedName>
        <fullName evidence="5">Receptor ligand binding region domain-containing protein</fullName>
    </recommendedName>
</protein>
<evidence type="ECO:0000313" key="7">
    <source>
        <dbReference type="Proteomes" id="UP000029981"/>
    </source>
</evidence>
<gene>
    <name evidence="6" type="ORF">Csa_6G309940</name>
</gene>
<dbReference type="OMA" id="MGPSEFG"/>
<dbReference type="PANTHER" id="PTHR34836:SF1">
    <property type="entry name" value="OS09G0428600 PROTEIN"/>
    <property type="match status" value="1"/>
</dbReference>
<evidence type="ECO:0000256" key="1">
    <source>
        <dbReference type="ARBA" id="ARBA00004370"/>
    </source>
</evidence>
<proteinExistence type="predicted"/>
<dbReference type="SUPFAM" id="SSF53822">
    <property type="entry name" value="Periplasmic binding protein-like I"/>
    <property type="match status" value="1"/>
</dbReference>
<dbReference type="InterPro" id="IPR001828">
    <property type="entry name" value="ANF_lig-bd_rcpt"/>
</dbReference>
<comment type="subcellular location">
    <subcellularLocation>
        <location evidence="1">Membrane</location>
    </subcellularLocation>
</comment>
<dbReference type="PANTHER" id="PTHR34836">
    <property type="entry name" value="OS06G0188250 PROTEIN"/>
    <property type="match status" value="1"/>
</dbReference>
<dbReference type="Proteomes" id="UP000029981">
    <property type="component" value="Chromosome 6"/>
</dbReference>